<comment type="caution">
    <text evidence="3">The sequence shown here is derived from an EMBL/GenBank/DDBJ whole genome shotgun (WGS) entry which is preliminary data.</text>
</comment>
<feature type="transmembrane region" description="Helical" evidence="1">
    <location>
        <begin position="55"/>
        <end position="72"/>
    </location>
</feature>
<evidence type="ECO:0000256" key="1">
    <source>
        <dbReference type="SAM" id="Phobius"/>
    </source>
</evidence>
<dbReference type="Proteomes" id="UP001501175">
    <property type="component" value="Unassembled WGS sequence"/>
</dbReference>
<dbReference type="Pfam" id="PF13239">
    <property type="entry name" value="2TM"/>
    <property type="match status" value="1"/>
</dbReference>
<evidence type="ECO:0000313" key="4">
    <source>
        <dbReference type="Proteomes" id="UP001501175"/>
    </source>
</evidence>
<accession>A0ABP8N249</accession>
<dbReference type="InterPro" id="IPR025698">
    <property type="entry name" value="2TM_dom"/>
</dbReference>
<sequence>MENRDEFLWKKAKVRVGFKYHLRNYLIINAFLWLLWLVGKLLFTNAQWPGYRFPWPIWVTLGWGIGLAMHYFRAYHTFGERSLVEKEYEKLSRNN</sequence>
<keyword evidence="1" id="KW-0812">Transmembrane</keyword>
<feature type="domain" description="2TM" evidence="2">
    <location>
        <begin position="10"/>
        <end position="87"/>
    </location>
</feature>
<name>A0ABP8N249_9BACT</name>
<keyword evidence="1" id="KW-1133">Transmembrane helix</keyword>
<feature type="transmembrane region" description="Helical" evidence="1">
    <location>
        <begin position="21"/>
        <end position="43"/>
    </location>
</feature>
<reference evidence="4" key="1">
    <citation type="journal article" date="2019" name="Int. J. Syst. Evol. Microbiol.">
        <title>The Global Catalogue of Microorganisms (GCM) 10K type strain sequencing project: providing services to taxonomists for standard genome sequencing and annotation.</title>
        <authorList>
            <consortium name="The Broad Institute Genomics Platform"/>
            <consortium name="The Broad Institute Genome Sequencing Center for Infectious Disease"/>
            <person name="Wu L."/>
            <person name="Ma J."/>
        </authorList>
    </citation>
    <scope>NUCLEOTIDE SEQUENCE [LARGE SCALE GENOMIC DNA]</scope>
    <source>
        <strain evidence="4">JCM 17927</strain>
    </source>
</reference>
<gene>
    <name evidence="3" type="ORF">GCM10023189_34450</name>
</gene>
<evidence type="ECO:0000259" key="2">
    <source>
        <dbReference type="Pfam" id="PF13239"/>
    </source>
</evidence>
<organism evidence="3 4">
    <name type="scientific">Nibrella saemangeumensis</name>
    <dbReference type="NCBI Taxonomy" id="1084526"/>
    <lineage>
        <taxon>Bacteria</taxon>
        <taxon>Pseudomonadati</taxon>
        <taxon>Bacteroidota</taxon>
        <taxon>Cytophagia</taxon>
        <taxon>Cytophagales</taxon>
        <taxon>Spirosomataceae</taxon>
        <taxon>Nibrella</taxon>
    </lineage>
</organism>
<keyword evidence="1" id="KW-0472">Membrane</keyword>
<dbReference type="RefSeq" id="WP_345245200.1">
    <property type="nucleotide sequence ID" value="NZ_BAABHD010000032.1"/>
</dbReference>
<dbReference type="EMBL" id="BAABHD010000032">
    <property type="protein sequence ID" value="GAA4459997.1"/>
    <property type="molecule type" value="Genomic_DNA"/>
</dbReference>
<protein>
    <recommendedName>
        <fullName evidence="2">2TM domain-containing protein</fullName>
    </recommendedName>
</protein>
<evidence type="ECO:0000313" key="3">
    <source>
        <dbReference type="EMBL" id="GAA4459997.1"/>
    </source>
</evidence>
<keyword evidence="4" id="KW-1185">Reference proteome</keyword>
<proteinExistence type="predicted"/>